<dbReference type="Proteomes" id="UP000504610">
    <property type="component" value="Chromosome 6"/>
</dbReference>
<name>A0A9W3BUZ3_RAPSA</name>
<dbReference type="InterPro" id="IPR015410">
    <property type="entry name" value="DUF1985"/>
</dbReference>
<evidence type="ECO:0000313" key="3">
    <source>
        <dbReference type="Proteomes" id="UP000504610"/>
    </source>
</evidence>
<dbReference type="PANTHER" id="PTHR31917:SF149">
    <property type="entry name" value="AGENET DOMAIN-CONTAINING PROTEIN"/>
    <property type="match status" value="1"/>
</dbReference>
<feature type="domain" description="Agenet" evidence="2">
    <location>
        <begin position="156"/>
        <end position="231"/>
    </location>
</feature>
<organism evidence="3 4">
    <name type="scientific">Raphanus sativus</name>
    <name type="common">Radish</name>
    <name type="synonym">Raphanus raphanistrum var. sativus</name>
    <dbReference type="NCBI Taxonomy" id="3726"/>
    <lineage>
        <taxon>Eukaryota</taxon>
        <taxon>Viridiplantae</taxon>
        <taxon>Streptophyta</taxon>
        <taxon>Embryophyta</taxon>
        <taxon>Tracheophyta</taxon>
        <taxon>Spermatophyta</taxon>
        <taxon>Magnoliopsida</taxon>
        <taxon>eudicotyledons</taxon>
        <taxon>Gunneridae</taxon>
        <taxon>Pentapetalae</taxon>
        <taxon>rosids</taxon>
        <taxon>malvids</taxon>
        <taxon>Brassicales</taxon>
        <taxon>Brassicaceae</taxon>
        <taxon>Brassiceae</taxon>
        <taxon>Raphanus</taxon>
    </lineage>
</organism>
<feature type="compositionally biased region" description="Polar residues" evidence="1">
    <location>
        <begin position="305"/>
        <end position="317"/>
    </location>
</feature>
<evidence type="ECO:0000313" key="4">
    <source>
        <dbReference type="RefSeq" id="XP_056843102.1"/>
    </source>
</evidence>
<dbReference type="InterPro" id="IPR008395">
    <property type="entry name" value="Agenet-like_dom"/>
</dbReference>
<accession>A0A9W3BUZ3</accession>
<gene>
    <name evidence="4" type="primary">LOC108808200</name>
</gene>
<feature type="region of interest" description="Disordered" evidence="1">
    <location>
        <begin position="731"/>
        <end position="761"/>
    </location>
</feature>
<feature type="compositionally biased region" description="Basic and acidic residues" evidence="1">
    <location>
        <begin position="318"/>
        <end position="330"/>
    </location>
</feature>
<dbReference type="OrthoDB" id="1113563at2759"/>
<dbReference type="KEGG" id="rsz:108808200"/>
<dbReference type="SMART" id="SM00743">
    <property type="entry name" value="Agenet"/>
    <property type="match status" value="4"/>
</dbReference>
<protein>
    <submittedName>
        <fullName evidence="4">Uncharacterized protein LOC108808200</fullName>
    </submittedName>
</protein>
<feature type="compositionally biased region" description="Basic and acidic residues" evidence="1">
    <location>
        <begin position="747"/>
        <end position="757"/>
    </location>
</feature>
<dbReference type="InterPro" id="IPR014002">
    <property type="entry name" value="Agenet_dom_plant"/>
</dbReference>
<feature type="compositionally biased region" description="Basic and acidic residues" evidence="1">
    <location>
        <begin position="731"/>
        <end position="740"/>
    </location>
</feature>
<feature type="domain" description="Agenet" evidence="2">
    <location>
        <begin position="233"/>
        <end position="289"/>
    </location>
</feature>
<evidence type="ECO:0000259" key="2">
    <source>
        <dbReference type="SMART" id="SM00743"/>
    </source>
</evidence>
<dbReference type="PANTHER" id="PTHR31917">
    <property type="entry name" value="AGENET DOMAIN-CONTAINING PROTEIN-RELATED"/>
    <property type="match status" value="1"/>
</dbReference>
<dbReference type="Pfam" id="PF05641">
    <property type="entry name" value="Agenet"/>
    <property type="match status" value="1"/>
</dbReference>
<keyword evidence="3" id="KW-1185">Reference proteome</keyword>
<dbReference type="Pfam" id="PF09331">
    <property type="entry name" value="DUF1985"/>
    <property type="match status" value="1"/>
</dbReference>
<reference evidence="3" key="1">
    <citation type="journal article" date="2019" name="Database">
        <title>The radish genome database (RadishGD): an integrated information resource for radish genomics.</title>
        <authorList>
            <person name="Yu H.J."/>
            <person name="Baek S."/>
            <person name="Lee Y.J."/>
            <person name="Cho A."/>
            <person name="Mun J.H."/>
        </authorList>
    </citation>
    <scope>NUCLEOTIDE SEQUENCE [LARGE SCALE GENOMIC DNA]</scope>
    <source>
        <strain evidence="3">cv. WK10039</strain>
    </source>
</reference>
<dbReference type="CDD" id="cd20406">
    <property type="entry name" value="Tudor_Agenet_AtDUF_rpt2_4"/>
    <property type="match status" value="2"/>
</dbReference>
<feature type="compositionally biased region" description="Basic and acidic residues" evidence="1">
    <location>
        <begin position="797"/>
        <end position="809"/>
    </location>
</feature>
<feature type="domain" description="Agenet" evidence="2">
    <location>
        <begin position="11"/>
        <end position="82"/>
    </location>
</feature>
<evidence type="ECO:0000256" key="1">
    <source>
        <dbReference type="SAM" id="MobiDB-lite"/>
    </source>
</evidence>
<feature type="region of interest" description="Disordered" evidence="1">
    <location>
        <begin position="775"/>
        <end position="809"/>
    </location>
</feature>
<feature type="domain" description="Agenet" evidence="2">
    <location>
        <begin position="86"/>
        <end position="142"/>
    </location>
</feature>
<dbReference type="RefSeq" id="XP_056843102.1">
    <property type="nucleotide sequence ID" value="XM_056987122.1"/>
</dbReference>
<dbReference type="CDD" id="cd20405">
    <property type="entry name" value="Tudor_Agenet_AtDUF_rpt1_3"/>
    <property type="match status" value="1"/>
</dbReference>
<proteinExistence type="predicted"/>
<dbReference type="GeneID" id="108808200"/>
<sequence length="809" mass="92961">MGILKKKERPLPISKGCEVEASPGEDGFQGSWFRAILEQDPEKVKEEKLRVCYKTLLDEDGVKHCREYVERCFIRPVPPECPNEGVEFKEGVVVDAYLNDGWWNGVIVGEEADGSFLVYFDHPPDILKFDKTQLRPHHHWTGFTWQKEKDREVSKDMFSTVKLVEVTRTIGKKENVWVQSLVVKEIQGGDKREFLVKKYLGPSSQHLSDGEEEKCTAVDICKIRPSRPLNLCAEYELLNIVEVFVGYGWRKGVVREVDIDNNYKVCFEDTKEEAVFKNSDIRRFMEWQNNVWVEAHMKGFENEDNANVPTPAISSDVTPRDTLNKNHEMDNGTTIDAEPPIGERMSTSADKIFLPKRMFEPGSEKGVLQRVNKHCTLKYVAIVKEALGSDFKKIEDSFLGPIIQMGMRNSAMVFSRNLIHELLLRRIKVGKKTLWFSFGEQLMRFSLREFHLATGLPCLVGEEEKEEEASATKNKKKDPWMVKNHTVKTLVKLFVKNSKEFTANQKLRLGATILVESILIANNPVNIIPVERLLRARNFEEFCKYPWGNETYEALRAAVEKIEATDLVKVQYGISGFIYAIQLWALSSVDQLGSFFGDEDEETQFPLCLHWIGTKSPTLDEVTKIAGNKKVVAKCILGDQELHSNLVEEDVDTEFGKVVDLVKRGYRLKRQDWRSGSVNIAVAEAEIEENNYGPGSDATDKEKIEFLTKQLEIYKKKVEKLEDRLGIRRETEKETDEFHETPQGATKTKENDKHQERELEENECLQSFFDSIRQQVSKKKTQDKEEQLVDNDADDSEKERETSKDKEVS</sequence>
<feature type="region of interest" description="Disordered" evidence="1">
    <location>
        <begin position="303"/>
        <end position="341"/>
    </location>
</feature>
<reference evidence="4" key="2">
    <citation type="submission" date="2025-08" db="UniProtKB">
        <authorList>
            <consortium name="RefSeq"/>
        </authorList>
    </citation>
    <scope>IDENTIFICATION</scope>
    <source>
        <tissue evidence="4">Leaf</tissue>
    </source>
</reference>
<dbReference type="AlphaFoldDB" id="A0A9W3BUZ3"/>